<sequence length="221" mass="25704">MKKAVFLQVRLDSHRLPQKALKLIDDKTVVEHAMISLKNLDLDNYVIVTARGDEKDLKPLADRCGFEVFAGDRQDVLKRYIEAGRLYEPQLIIRATGDNPLVSWEMASKVIKDFEQDDCPDYMAMKGLPIGCGVEVFKRDALEKSYPLTESNYDHEHVTPYIYNNPDMFSLKYLNHNPPMNQRVTLDTLEDYKNISYIFSQLYEGKTIDFCRLKEYLLNHD</sequence>
<evidence type="ECO:0000313" key="1">
    <source>
        <dbReference type="EMBL" id="QEN07502.1"/>
    </source>
</evidence>
<dbReference type="Gene3D" id="3.90.550.10">
    <property type="entry name" value="Spore Coat Polysaccharide Biosynthesis Protein SpsA, Chain A"/>
    <property type="match status" value="1"/>
</dbReference>
<dbReference type="RefSeq" id="WP_149485582.1">
    <property type="nucleotide sequence ID" value="NZ_CP036150.1"/>
</dbReference>
<proteinExistence type="predicted"/>
<protein>
    <recommendedName>
        <fullName evidence="3">Acylneuraminate cytidylyltransferase</fullName>
    </recommendedName>
</protein>
<organism evidence="1 2">
    <name type="scientific">Oceanispirochaeta crateris</name>
    <dbReference type="NCBI Taxonomy" id="2518645"/>
    <lineage>
        <taxon>Bacteria</taxon>
        <taxon>Pseudomonadati</taxon>
        <taxon>Spirochaetota</taxon>
        <taxon>Spirochaetia</taxon>
        <taxon>Spirochaetales</taxon>
        <taxon>Spirochaetaceae</taxon>
        <taxon>Oceanispirochaeta</taxon>
    </lineage>
</organism>
<evidence type="ECO:0000313" key="2">
    <source>
        <dbReference type="Proteomes" id="UP000324209"/>
    </source>
</evidence>
<name>A0A5C1QMV9_9SPIO</name>
<keyword evidence="2" id="KW-1185">Reference proteome</keyword>
<accession>A0A5C1QMV9</accession>
<reference evidence="1 2" key="1">
    <citation type="submission" date="2019-02" db="EMBL/GenBank/DDBJ databases">
        <title>Complete Genome Sequence and Methylome Analysis of free living Spirochaetas.</title>
        <authorList>
            <person name="Fomenkov A."/>
            <person name="Dubinina G."/>
            <person name="Leshcheva N."/>
            <person name="Mikheeva N."/>
            <person name="Grabovich M."/>
            <person name="Vincze T."/>
            <person name="Roberts R.J."/>
        </authorList>
    </citation>
    <scope>NUCLEOTIDE SEQUENCE [LARGE SCALE GENOMIC DNA]</scope>
    <source>
        <strain evidence="1 2">K2</strain>
    </source>
</reference>
<dbReference type="SUPFAM" id="SSF53448">
    <property type="entry name" value="Nucleotide-diphospho-sugar transferases"/>
    <property type="match status" value="1"/>
</dbReference>
<dbReference type="EMBL" id="CP036150">
    <property type="protein sequence ID" value="QEN07502.1"/>
    <property type="molecule type" value="Genomic_DNA"/>
</dbReference>
<dbReference type="KEGG" id="ock:EXM22_05675"/>
<dbReference type="PANTHER" id="PTHR42866:SF1">
    <property type="entry name" value="SPORE COAT POLYSACCHARIDE BIOSYNTHESIS PROTEIN SPSF"/>
    <property type="match status" value="1"/>
</dbReference>
<dbReference type="AlphaFoldDB" id="A0A5C1QMV9"/>
<evidence type="ECO:0008006" key="3">
    <source>
        <dbReference type="Google" id="ProtNLM"/>
    </source>
</evidence>
<gene>
    <name evidence="1" type="ORF">EXM22_05675</name>
</gene>
<dbReference type="PANTHER" id="PTHR42866">
    <property type="entry name" value="3-DEOXY-MANNO-OCTULOSONATE CYTIDYLYLTRANSFERASE"/>
    <property type="match status" value="1"/>
</dbReference>
<dbReference type="OrthoDB" id="9815559at2"/>
<dbReference type="InterPro" id="IPR003329">
    <property type="entry name" value="Cytidylyl_trans"/>
</dbReference>
<dbReference type="GO" id="GO:0005829">
    <property type="term" value="C:cytosol"/>
    <property type="evidence" value="ECO:0007669"/>
    <property type="project" value="TreeGrafter"/>
</dbReference>
<dbReference type="InterPro" id="IPR029044">
    <property type="entry name" value="Nucleotide-diphossugar_trans"/>
</dbReference>
<dbReference type="Pfam" id="PF02348">
    <property type="entry name" value="CTP_transf_3"/>
    <property type="match status" value="1"/>
</dbReference>
<dbReference type="Proteomes" id="UP000324209">
    <property type="component" value="Chromosome"/>
</dbReference>